<evidence type="ECO:0000256" key="6">
    <source>
        <dbReference type="PIRSR" id="PIRSR600175-1"/>
    </source>
</evidence>
<feature type="binding site" evidence="6">
    <location>
        <position position="22"/>
    </location>
    <ligand>
        <name>Na(+)</name>
        <dbReference type="ChEBI" id="CHEBI:29101"/>
        <label>1</label>
    </ligand>
</feature>
<feature type="transmembrane region" description="Helical" evidence="7">
    <location>
        <begin position="82"/>
        <end position="103"/>
    </location>
</feature>
<dbReference type="AlphaFoldDB" id="A0A8C4NIG2"/>
<keyword evidence="9" id="KW-1185">Reference proteome</keyword>
<evidence type="ECO:0000256" key="2">
    <source>
        <dbReference type="ARBA" id="ARBA00022448"/>
    </source>
</evidence>
<dbReference type="Pfam" id="PF00209">
    <property type="entry name" value="SNF"/>
    <property type="match status" value="1"/>
</dbReference>
<dbReference type="GO" id="GO:0005886">
    <property type="term" value="C:plasma membrane"/>
    <property type="evidence" value="ECO:0007669"/>
    <property type="project" value="TreeGrafter"/>
</dbReference>
<dbReference type="Ensembl" id="ENSEBUT00000007636.1">
    <property type="protein sequence ID" value="ENSEBUP00000007163.1"/>
    <property type="gene ID" value="ENSEBUG00000004687.1"/>
</dbReference>
<evidence type="ECO:0000313" key="8">
    <source>
        <dbReference type="Ensembl" id="ENSEBUP00000007163.1"/>
    </source>
</evidence>
<dbReference type="SUPFAM" id="SSF161070">
    <property type="entry name" value="SNF-like"/>
    <property type="match status" value="1"/>
</dbReference>
<keyword evidence="6" id="KW-0915">Sodium</keyword>
<dbReference type="PANTHER" id="PTHR11616">
    <property type="entry name" value="SODIUM/CHLORIDE DEPENDENT TRANSPORTER"/>
    <property type="match status" value="1"/>
</dbReference>
<organism evidence="8 9">
    <name type="scientific">Eptatretus burgeri</name>
    <name type="common">Inshore hagfish</name>
    <dbReference type="NCBI Taxonomy" id="7764"/>
    <lineage>
        <taxon>Eukaryota</taxon>
        <taxon>Metazoa</taxon>
        <taxon>Chordata</taxon>
        <taxon>Craniata</taxon>
        <taxon>Vertebrata</taxon>
        <taxon>Cyclostomata</taxon>
        <taxon>Myxini</taxon>
        <taxon>Myxiniformes</taxon>
        <taxon>Myxinidae</taxon>
        <taxon>Eptatretinae</taxon>
        <taxon>Eptatretus</taxon>
    </lineage>
</organism>
<keyword evidence="5 7" id="KW-0472">Membrane</keyword>
<dbReference type="GO" id="GO:0046872">
    <property type="term" value="F:metal ion binding"/>
    <property type="evidence" value="ECO:0007669"/>
    <property type="project" value="UniProtKB-KW"/>
</dbReference>
<comment type="subcellular location">
    <subcellularLocation>
        <location evidence="1">Membrane</location>
        <topology evidence="1">Multi-pass membrane protein</topology>
    </subcellularLocation>
</comment>
<dbReference type="PROSITE" id="PS50267">
    <property type="entry name" value="NA_NEUROTRAN_SYMP_3"/>
    <property type="match status" value="1"/>
</dbReference>
<dbReference type="GeneTree" id="ENSGT00940000165466"/>
<keyword evidence="6" id="KW-0479">Metal-binding</keyword>
<dbReference type="InterPro" id="IPR000175">
    <property type="entry name" value="Na/ntran_symport"/>
</dbReference>
<sequence length="157" mass="17684">MPFSPFWSVAFFIMLIFLGLDSQFAMVEVAVMFVMDSNAPFLHGILHRKEIVVFMICFAGFLLGLPMVTQAGIYFFQLVDHHSSIVTLVFIAFFEVIAVCWLYEHWCCLSSLLGYWTQSWTGRHSATVYQHASPAARPLMGTQLSDTGLDIGSLECV</sequence>
<feature type="binding site" evidence="6">
    <location>
        <position position="21"/>
    </location>
    <ligand>
        <name>Na(+)</name>
        <dbReference type="ChEBI" id="CHEBI:29101"/>
        <label>1</label>
    </ligand>
</feature>
<protein>
    <submittedName>
        <fullName evidence="8">Uncharacterized protein</fullName>
    </submittedName>
</protein>
<dbReference type="PRINTS" id="PR00176">
    <property type="entry name" value="NANEUSMPORT"/>
</dbReference>
<evidence type="ECO:0000256" key="1">
    <source>
        <dbReference type="ARBA" id="ARBA00004141"/>
    </source>
</evidence>
<evidence type="ECO:0000313" key="9">
    <source>
        <dbReference type="Proteomes" id="UP000694388"/>
    </source>
</evidence>
<reference evidence="8" key="2">
    <citation type="submission" date="2025-09" db="UniProtKB">
        <authorList>
            <consortium name="Ensembl"/>
        </authorList>
    </citation>
    <scope>IDENTIFICATION</scope>
</reference>
<feature type="transmembrane region" description="Helical" evidence="7">
    <location>
        <begin position="6"/>
        <end position="31"/>
    </location>
</feature>
<evidence type="ECO:0000256" key="4">
    <source>
        <dbReference type="ARBA" id="ARBA00022989"/>
    </source>
</evidence>
<feature type="transmembrane region" description="Helical" evidence="7">
    <location>
        <begin position="51"/>
        <end position="76"/>
    </location>
</feature>
<accession>A0A8C4NIG2</accession>
<dbReference type="GO" id="GO:0089718">
    <property type="term" value="P:amino acid import across plasma membrane"/>
    <property type="evidence" value="ECO:0007669"/>
    <property type="project" value="TreeGrafter"/>
</dbReference>
<dbReference type="Proteomes" id="UP000694388">
    <property type="component" value="Unplaced"/>
</dbReference>
<evidence type="ECO:0000256" key="3">
    <source>
        <dbReference type="ARBA" id="ARBA00022692"/>
    </source>
</evidence>
<feature type="binding site" evidence="6">
    <location>
        <position position="18"/>
    </location>
    <ligand>
        <name>Na(+)</name>
        <dbReference type="ChEBI" id="CHEBI:29101"/>
        <label>1</label>
    </ligand>
</feature>
<keyword evidence="2" id="KW-0813">Transport</keyword>
<name>A0A8C4NIG2_EPTBU</name>
<dbReference type="GO" id="GO:0005283">
    <property type="term" value="F:amino acid:sodium symporter activity"/>
    <property type="evidence" value="ECO:0007669"/>
    <property type="project" value="TreeGrafter"/>
</dbReference>
<evidence type="ECO:0000256" key="5">
    <source>
        <dbReference type="ARBA" id="ARBA00023136"/>
    </source>
</evidence>
<reference evidence="8" key="1">
    <citation type="submission" date="2025-08" db="UniProtKB">
        <authorList>
            <consortium name="Ensembl"/>
        </authorList>
    </citation>
    <scope>IDENTIFICATION</scope>
</reference>
<keyword evidence="4 7" id="KW-1133">Transmembrane helix</keyword>
<evidence type="ECO:0000256" key="7">
    <source>
        <dbReference type="SAM" id="Phobius"/>
    </source>
</evidence>
<keyword evidence="3 7" id="KW-0812">Transmembrane</keyword>
<dbReference type="InterPro" id="IPR037272">
    <property type="entry name" value="SNS_sf"/>
</dbReference>
<dbReference type="PANTHER" id="PTHR11616:SF303">
    <property type="entry name" value="SODIUM- AND CHLORIDE-DEPENDENT GABA TRANSPORTER INE"/>
    <property type="match status" value="1"/>
</dbReference>
<proteinExistence type="predicted"/>